<keyword evidence="4" id="KW-1185">Reference proteome</keyword>
<evidence type="ECO:0000256" key="1">
    <source>
        <dbReference type="SAM" id="MobiDB-lite"/>
    </source>
</evidence>
<accession>A0A1T4KTL4</accession>
<feature type="domain" description="N-terminal" evidence="2">
    <location>
        <begin position="395"/>
        <end position="493"/>
    </location>
</feature>
<evidence type="ECO:0000313" key="3">
    <source>
        <dbReference type="EMBL" id="SJZ45678.1"/>
    </source>
</evidence>
<sequence>MQFILKDKAAETYIKSANIITTNSSNDITQARRFSSLAEVKQFVHDEMQIRTSGYDDEFELAKANVFVIQEDMGEAPNLPLGTVLDAKLFHEVERIFALREEKQLNAEEFVSMLQKEYDEYNQAIVREKIVTQTKTLETLPLTESEENKMEKRQQPAQLRVDVSGYNHTYEQYDITFDIDEDSQNIIIQLWNEGQDYPSNIPEYSLEYTQELKKVRDGGGKLSIPFIRIENHLYPTLTAIVDELKNTVTKETPPIDFEKIATEIFQQRANGELGTKWEDFKTADGKYDLNRAFHCFVDDVWEKKYFYAPSKEGEENIQTFIKAYNEFFYEDGIDPYQQQTSSPEVQARYNPKAIELFEKMYDAHLEKTKEKTAPKVDTALKEIIKQKDYKALSAHLKEGIGEYLKSDMFKNYLDFVAHFHKYSSNNIRLILGQMPQATQVAGFNKWKEMGRSVTKGSKAIYIYAPSQVIEKDKNGKPIKDQDGNVKRKTIFFLTPVFDASQTEGTPIPKPVYALEENLEDPKRFAKIFESLQAISPAPIAIEEIERAANGFYRPSENRIVIQKGLGQEMTIKTTIHEITHALLHADSQASFGSETYSQHEFEAESVAYIVANHLGIDSSGYSFGYLSSWTENGKKVEDFTASLETITKQAQEIINKLDSTLNKVYGITVPENKFEERLKVARETKETKQKTTATKEKTLNATPKK</sequence>
<gene>
    <name evidence="3" type="ORF">SAMN02745116_00378</name>
</gene>
<dbReference type="AlphaFoldDB" id="A0A1T4KTL4"/>
<dbReference type="STRING" id="263852.SAMN02745116_00378"/>
<name>A0A1T4KTL4_9ENTE</name>
<feature type="compositionally biased region" description="Basic and acidic residues" evidence="1">
    <location>
        <begin position="682"/>
        <end position="698"/>
    </location>
</feature>
<dbReference type="GO" id="GO:0003697">
    <property type="term" value="F:single-stranded DNA binding"/>
    <property type="evidence" value="ECO:0007669"/>
    <property type="project" value="InterPro"/>
</dbReference>
<dbReference type="InterPro" id="IPR013610">
    <property type="entry name" value="ArdC_N"/>
</dbReference>
<feature type="region of interest" description="Disordered" evidence="1">
    <location>
        <begin position="682"/>
        <end position="705"/>
    </location>
</feature>
<dbReference type="Proteomes" id="UP000190328">
    <property type="component" value="Unassembled WGS sequence"/>
</dbReference>
<evidence type="ECO:0000313" key="4">
    <source>
        <dbReference type="Proteomes" id="UP000190328"/>
    </source>
</evidence>
<dbReference type="OrthoDB" id="9803716at2"/>
<dbReference type="RefSeq" id="WP_078806341.1">
    <property type="nucleotide sequence ID" value="NZ_FUXI01000003.1"/>
</dbReference>
<proteinExistence type="predicted"/>
<dbReference type="Gene3D" id="1.10.10.2910">
    <property type="match status" value="1"/>
</dbReference>
<protein>
    <recommendedName>
        <fullName evidence="2">N-terminal domain-containing protein</fullName>
    </recommendedName>
</protein>
<dbReference type="Pfam" id="PF08401">
    <property type="entry name" value="ArdcN"/>
    <property type="match status" value="1"/>
</dbReference>
<reference evidence="3 4" key="1">
    <citation type="submission" date="2017-02" db="EMBL/GenBank/DDBJ databases">
        <authorList>
            <person name="Peterson S.W."/>
        </authorList>
    </citation>
    <scope>NUCLEOTIDE SEQUENCE [LARGE SCALE GENOMIC DNA]</scope>
    <source>
        <strain evidence="3 4">ATCC BAA-1030</strain>
    </source>
</reference>
<dbReference type="EMBL" id="FUXI01000003">
    <property type="protein sequence ID" value="SJZ45678.1"/>
    <property type="molecule type" value="Genomic_DNA"/>
</dbReference>
<organism evidence="3 4">
    <name type="scientific">Pilibacter termitis</name>
    <dbReference type="NCBI Taxonomy" id="263852"/>
    <lineage>
        <taxon>Bacteria</taxon>
        <taxon>Bacillati</taxon>
        <taxon>Bacillota</taxon>
        <taxon>Bacilli</taxon>
        <taxon>Lactobacillales</taxon>
        <taxon>Enterococcaceae</taxon>
        <taxon>Pilibacter</taxon>
    </lineage>
</organism>
<evidence type="ECO:0000259" key="2">
    <source>
        <dbReference type="Pfam" id="PF08401"/>
    </source>
</evidence>